<gene>
    <name evidence="1" type="ORF">H7C19_17830</name>
</gene>
<keyword evidence="2" id="KW-1185">Reference proteome</keyword>
<evidence type="ECO:0000313" key="1">
    <source>
        <dbReference type="EMBL" id="MBB6672544.1"/>
    </source>
</evidence>
<dbReference type="EMBL" id="JACJVP010000029">
    <property type="protein sequence ID" value="MBB6672544.1"/>
    <property type="molecule type" value="Genomic_DNA"/>
</dbReference>
<protein>
    <recommendedName>
        <fullName evidence="3">General stress protein 17M-like domain-containing protein</fullName>
    </recommendedName>
</protein>
<proteinExistence type="predicted"/>
<reference evidence="1 2" key="1">
    <citation type="submission" date="2020-08" db="EMBL/GenBank/DDBJ databases">
        <title>Cohnella phylogeny.</title>
        <authorList>
            <person name="Dunlap C."/>
        </authorList>
    </citation>
    <scope>NUCLEOTIDE SEQUENCE [LARGE SCALE GENOMIC DNA]</scope>
    <source>
        <strain evidence="1 2">DSM 28246</strain>
    </source>
</reference>
<name>A0A7X0RUX4_9BACL</name>
<dbReference type="AlphaFoldDB" id="A0A7X0RUX4"/>
<dbReference type="RefSeq" id="WP_185144026.1">
    <property type="nucleotide sequence ID" value="NZ_JACJVP010000029.1"/>
</dbReference>
<evidence type="ECO:0000313" key="2">
    <source>
        <dbReference type="Proteomes" id="UP000547209"/>
    </source>
</evidence>
<dbReference type="Proteomes" id="UP000547209">
    <property type="component" value="Unassembled WGS sequence"/>
</dbReference>
<accession>A0A7X0RUX4</accession>
<sequence>MGMTIGIFSQEQQVLDAIEALRNAGSHKQDLRVIVKNEADAPLLSSNSVVPLEGVAGVREAQERGAREDIRRWSGDESVVPVAGVLAAPQMNGVAGYTGSGPVMPVAGLVDWDNEGDVDTDRVLGQMGLPDRIADRAAEELNGGKYLLVAEERKDGQTAKILRQAGALDVVQ</sequence>
<comment type="caution">
    <text evidence="1">The sequence shown here is derived from an EMBL/GenBank/DDBJ whole genome shotgun (WGS) entry which is preliminary data.</text>
</comment>
<organism evidence="1 2">
    <name type="scientific">Cohnella nanjingensis</name>
    <dbReference type="NCBI Taxonomy" id="1387779"/>
    <lineage>
        <taxon>Bacteria</taxon>
        <taxon>Bacillati</taxon>
        <taxon>Bacillota</taxon>
        <taxon>Bacilli</taxon>
        <taxon>Bacillales</taxon>
        <taxon>Paenibacillaceae</taxon>
        <taxon>Cohnella</taxon>
    </lineage>
</organism>
<evidence type="ECO:0008006" key="3">
    <source>
        <dbReference type="Google" id="ProtNLM"/>
    </source>
</evidence>